<feature type="transmembrane region" description="Helical" evidence="6">
    <location>
        <begin position="77"/>
        <end position="103"/>
    </location>
</feature>
<evidence type="ECO:0000256" key="1">
    <source>
        <dbReference type="ARBA" id="ARBA00004141"/>
    </source>
</evidence>
<feature type="transmembrane region" description="Helical" evidence="6">
    <location>
        <begin position="171"/>
        <end position="188"/>
    </location>
</feature>
<keyword evidence="5 6" id="KW-0472">Membrane</keyword>
<dbReference type="Pfam" id="PF01027">
    <property type="entry name" value="Bax1-I"/>
    <property type="match status" value="1"/>
</dbReference>
<dbReference type="CDD" id="cd10432">
    <property type="entry name" value="BI-1-like_bacterial"/>
    <property type="match status" value="1"/>
</dbReference>
<feature type="transmembrane region" description="Helical" evidence="6">
    <location>
        <begin position="140"/>
        <end position="159"/>
    </location>
</feature>
<feature type="transmembrane region" description="Helical" evidence="6">
    <location>
        <begin position="194"/>
        <end position="212"/>
    </location>
</feature>
<sequence>MSTFDRQPQGAYQVAGTRAEAGIDQGLRTYMLGVYNYMTIGLALTGFLALLTAMMATTTDQGAAVASLGNGRMLTQLGVAIYGSPLKWLVMLAPLGMVMWLSFRIQSMSASAARTLFLVYSAVMGISLSSIFLIYTPGSIAQVFFITAASFGALSLYGYTTKKDLSAMGKFLFMGLIGIIIAMVVNWFMASAALQFAISVIGVLIFAGLTAYDTQQIKSMYYEGDNSEVSTKKSVMGALRLYLDFINMFLFMLQLFGNRN</sequence>
<dbReference type="EMBL" id="PPCN01000002">
    <property type="protein sequence ID" value="POF32675.1"/>
    <property type="molecule type" value="Genomic_DNA"/>
</dbReference>
<evidence type="ECO:0000256" key="6">
    <source>
        <dbReference type="RuleBase" id="RU004379"/>
    </source>
</evidence>
<comment type="caution">
    <text evidence="7">The sequence shown here is derived from an EMBL/GenBank/DDBJ whole genome shotgun (WGS) entry which is preliminary data.</text>
</comment>
<proteinExistence type="inferred from homology"/>
<feature type="transmembrane region" description="Helical" evidence="6">
    <location>
        <begin position="241"/>
        <end position="257"/>
    </location>
</feature>
<dbReference type="AlphaFoldDB" id="A0A2S3UY73"/>
<keyword evidence="8" id="KW-1185">Reference proteome</keyword>
<dbReference type="PANTHER" id="PTHR23291:SF50">
    <property type="entry name" value="PROTEIN LIFEGUARD 4"/>
    <property type="match status" value="1"/>
</dbReference>
<evidence type="ECO:0000313" key="8">
    <source>
        <dbReference type="Proteomes" id="UP000236959"/>
    </source>
</evidence>
<comment type="subcellular location">
    <subcellularLocation>
        <location evidence="1">Membrane</location>
        <topology evidence="1">Multi-pass membrane protein</topology>
    </subcellularLocation>
</comment>
<dbReference type="OrthoDB" id="9793828at2"/>
<reference evidence="7 8" key="1">
    <citation type="submission" date="2018-01" db="EMBL/GenBank/DDBJ databases">
        <title>Genomic Encyclopedia of Archaeal and Bacterial Type Strains, Phase II (KMG-II): from individual species to whole genera.</title>
        <authorList>
            <person name="Goeker M."/>
        </authorList>
    </citation>
    <scope>NUCLEOTIDE SEQUENCE [LARGE SCALE GENOMIC DNA]</scope>
    <source>
        <strain evidence="7 8">DSM 17023</strain>
    </source>
</reference>
<evidence type="ECO:0000313" key="7">
    <source>
        <dbReference type="EMBL" id="POF32675.1"/>
    </source>
</evidence>
<evidence type="ECO:0000256" key="5">
    <source>
        <dbReference type="ARBA" id="ARBA00023136"/>
    </source>
</evidence>
<evidence type="ECO:0000256" key="2">
    <source>
        <dbReference type="ARBA" id="ARBA00010350"/>
    </source>
</evidence>
<evidence type="ECO:0000256" key="3">
    <source>
        <dbReference type="ARBA" id="ARBA00022692"/>
    </source>
</evidence>
<dbReference type="GO" id="GO:0005886">
    <property type="term" value="C:plasma membrane"/>
    <property type="evidence" value="ECO:0007669"/>
    <property type="project" value="TreeGrafter"/>
</dbReference>
<evidence type="ECO:0008006" key="9">
    <source>
        <dbReference type="Google" id="ProtNLM"/>
    </source>
</evidence>
<dbReference type="RefSeq" id="WP_103221678.1">
    <property type="nucleotide sequence ID" value="NZ_PPCN01000002.1"/>
</dbReference>
<dbReference type="InterPro" id="IPR006214">
    <property type="entry name" value="Bax_inhibitor_1-related"/>
</dbReference>
<accession>A0A2S3UY73</accession>
<keyword evidence="3 6" id="KW-0812">Transmembrane</keyword>
<keyword evidence="4 6" id="KW-1133">Transmembrane helix</keyword>
<feature type="transmembrane region" description="Helical" evidence="6">
    <location>
        <begin position="34"/>
        <end position="57"/>
    </location>
</feature>
<dbReference type="Proteomes" id="UP000236959">
    <property type="component" value="Unassembled WGS sequence"/>
</dbReference>
<gene>
    <name evidence="7" type="ORF">CLV41_10278</name>
</gene>
<name>A0A2S3UY73_9HYPH</name>
<organism evidence="7 8">
    <name type="scientific">Roseibium marinum</name>
    <dbReference type="NCBI Taxonomy" id="281252"/>
    <lineage>
        <taxon>Bacteria</taxon>
        <taxon>Pseudomonadati</taxon>
        <taxon>Pseudomonadota</taxon>
        <taxon>Alphaproteobacteria</taxon>
        <taxon>Hyphomicrobiales</taxon>
        <taxon>Stappiaceae</taxon>
        <taxon>Roseibium</taxon>
    </lineage>
</organism>
<dbReference type="PANTHER" id="PTHR23291">
    <property type="entry name" value="BAX INHIBITOR-RELATED"/>
    <property type="match status" value="1"/>
</dbReference>
<feature type="transmembrane region" description="Helical" evidence="6">
    <location>
        <begin position="115"/>
        <end position="134"/>
    </location>
</feature>
<evidence type="ECO:0000256" key="4">
    <source>
        <dbReference type="ARBA" id="ARBA00022989"/>
    </source>
</evidence>
<protein>
    <recommendedName>
        <fullName evidence="9">Bax inhibitor-1/YccA family protein</fullName>
    </recommendedName>
</protein>
<comment type="similarity">
    <text evidence="2 6">Belongs to the BI1 family.</text>
</comment>